<evidence type="ECO:0000313" key="2">
    <source>
        <dbReference type="EMBL" id="CAD6339585.1"/>
    </source>
</evidence>
<dbReference type="EMBL" id="CAJGYO010000019">
    <property type="protein sequence ID" value="CAD6339585.1"/>
    <property type="molecule type" value="Genomic_DNA"/>
</dbReference>
<evidence type="ECO:0008006" key="4">
    <source>
        <dbReference type="Google" id="ProtNLM"/>
    </source>
</evidence>
<reference evidence="2" key="1">
    <citation type="submission" date="2020-10" db="EMBL/GenBank/DDBJ databases">
        <authorList>
            <person name="Han B."/>
            <person name="Lu T."/>
            <person name="Zhao Q."/>
            <person name="Huang X."/>
            <person name="Zhao Y."/>
        </authorList>
    </citation>
    <scope>NUCLEOTIDE SEQUENCE</scope>
</reference>
<feature type="chain" id="PRO_5032902501" description="Embryo surrounding factor 1 brassicaceae domain-containing protein" evidence="1">
    <location>
        <begin position="28"/>
        <end position="92"/>
    </location>
</feature>
<name>A0A811SFJ5_9POAL</name>
<dbReference type="OrthoDB" id="676297at2759"/>
<feature type="signal peptide" evidence="1">
    <location>
        <begin position="1"/>
        <end position="27"/>
    </location>
</feature>
<gene>
    <name evidence="2" type="ORF">NCGR_LOCUS63683</name>
</gene>
<protein>
    <recommendedName>
        <fullName evidence="4">Embryo surrounding factor 1 brassicaceae domain-containing protein</fullName>
    </recommendedName>
</protein>
<evidence type="ECO:0000256" key="1">
    <source>
        <dbReference type="SAM" id="SignalP"/>
    </source>
</evidence>
<keyword evidence="1" id="KW-0732">Signal</keyword>
<proteinExistence type="predicted"/>
<organism evidence="2 3">
    <name type="scientific">Miscanthus lutarioriparius</name>
    <dbReference type="NCBI Taxonomy" id="422564"/>
    <lineage>
        <taxon>Eukaryota</taxon>
        <taxon>Viridiplantae</taxon>
        <taxon>Streptophyta</taxon>
        <taxon>Embryophyta</taxon>
        <taxon>Tracheophyta</taxon>
        <taxon>Spermatophyta</taxon>
        <taxon>Magnoliopsida</taxon>
        <taxon>Liliopsida</taxon>
        <taxon>Poales</taxon>
        <taxon>Poaceae</taxon>
        <taxon>PACMAD clade</taxon>
        <taxon>Panicoideae</taxon>
        <taxon>Andropogonodae</taxon>
        <taxon>Andropogoneae</taxon>
        <taxon>Saccharinae</taxon>
        <taxon>Miscanthus</taxon>
    </lineage>
</organism>
<dbReference type="Proteomes" id="UP000604825">
    <property type="component" value="Unassembled WGS sequence"/>
</dbReference>
<evidence type="ECO:0000313" key="3">
    <source>
        <dbReference type="Proteomes" id="UP000604825"/>
    </source>
</evidence>
<keyword evidence="3" id="KW-1185">Reference proteome</keyword>
<comment type="caution">
    <text evidence="2">The sequence shown here is derived from an EMBL/GenBank/DDBJ whole genome shotgun (WGS) entry which is preliminary data.</text>
</comment>
<sequence length="92" mass="9944">MTTNGNAAATTILIAVLLGCLATSVHCGRVPRDVTGGERGAEELTLPRPFCYKACGNGRCDFCCWSQYTPTMCWDTEAMCKEECHPPMSPPV</sequence>
<dbReference type="AlphaFoldDB" id="A0A811SFJ5"/>
<accession>A0A811SFJ5</accession>